<dbReference type="HAMAP" id="MF_01895">
    <property type="entry name" value="RNase_R"/>
    <property type="match status" value="1"/>
</dbReference>
<dbReference type="InterPro" id="IPR022966">
    <property type="entry name" value="RNase_II/R_CS"/>
</dbReference>
<dbReference type="AlphaFoldDB" id="A0A0F9RMR8"/>
<dbReference type="PANTHER" id="PTHR23355:SF9">
    <property type="entry name" value="DIS3-LIKE EXONUCLEASE 2"/>
    <property type="match status" value="1"/>
</dbReference>
<dbReference type="InterPro" id="IPR011805">
    <property type="entry name" value="RNase_R"/>
</dbReference>
<organism evidence="10">
    <name type="scientific">marine sediment metagenome</name>
    <dbReference type="NCBI Taxonomy" id="412755"/>
    <lineage>
        <taxon>unclassified sequences</taxon>
        <taxon>metagenomes</taxon>
        <taxon>ecological metagenomes</taxon>
    </lineage>
</organism>
<keyword evidence="6" id="KW-0378">Hydrolase</keyword>
<protein>
    <recommendedName>
        <fullName evidence="3">exoribonuclease II</fullName>
        <ecNumber evidence="3">3.1.13.1</ecNumber>
    </recommendedName>
</protein>
<gene>
    <name evidence="10" type="ORF">LCGC14_0876710</name>
</gene>
<dbReference type="GO" id="GO:0006402">
    <property type="term" value="P:mRNA catabolic process"/>
    <property type="evidence" value="ECO:0007669"/>
    <property type="project" value="TreeGrafter"/>
</dbReference>
<dbReference type="SMART" id="SM00955">
    <property type="entry name" value="RNB"/>
    <property type="match status" value="1"/>
</dbReference>
<dbReference type="SMART" id="SM00316">
    <property type="entry name" value="S1"/>
    <property type="match status" value="1"/>
</dbReference>
<evidence type="ECO:0000256" key="3">
    <source>
        <dbReference type="ARBA" id="ARBA00012163"/>
    </source>
</evidence>
<dbReference type="InterPro" id="IPR013223">
    <property type="entry name" value="RNase_B_OB_dom"/>
</dbReference>
<dbReference type="PANTHER" id="PTHR23355">
    <property type="entry name" value="RIBONUCLEASE"/>
    <property type="match status" value="1"/>
</dbReference>
<proteinExistence type="inferred from homology"/>
<keyword evidence="4" id="KW-0963">Cytoplasm</keyword>
<evidence type="ECO:0000256" key="6">
    <source>
        <dbReference type="ARBA" id="ARBA00022801"/>
    </source>
</evidence>
<evidence type="ECO:0000256" key="1">
    <source>
        <dbReference type="ARBA" id="ARBA00001849"/>
    </source>
</evidence>
<evidence type="ECO:0000256" key="2">
    <source>
        <dbReference type="ARBA" id="ARBA00004496"/>
    </source>
</evidence>
<sequence>MRKTMKNEIISLLRKRKEGLSFQRIAKELHVLPREKQLLVRTLRRLENLGVVLKRKRQYFVPAKSNIVRGKLITSRRGYGFVSPEGGSTEDIFVPARHSGGAFKGDVVEVLYRDKGKKGKPEGRVIRIVKKGKKRMLGLYKERWGQAFFLPFDSPSPEEIPLTGDKHLSPLSGMIVEVDRDSKRLTEVLGMPDDPGVDTRVVIKRYNLASAFTEEALAEAENCSPKIGSQDKKERKDYRNWKIVTIDGASSQDFDDAVSIRKFRNGHFLLGVHIADVSHYVKPGTALDADAYDRGTSVYFPDLTLPMLPERLSNDICSLRPQKERFAFSALHEIDGEGEVIKIEFHPSVIRTAERMTYNSVYRIFEGDEEERKKFSDLVPDLLLMRDLARVLRTRRAKEGSLDFDMLEPELVYKEGSLHSIVPLEHNEAHRVIEEFMLVANEAVASFLGEKSVSLIYRIHPPPGIKDLEKLKEILAHFGLSLPAPKKIRSQDLRQLLKEVEGKAEEKFITLRVLRSMKLAVYSEENMGHYGLAKKDYTHFTSPIRRYPDLAVHRILKKVLRQERAKIPSHSSIALHCSQEERNAEGAEKELMEWRIYRFLKGKLGDEFEGIIVDITKAGLVVELEKYFVDGLVSYSDLGGDYYFKRSEKTLIGRRTGRKYELGDRLKVALVSVDPILRRMGLTLSSARKEKGR</sequence>
<dbReference type="GO" id="GO:0005829">
    <property type="term" value="C:cytosol"/>
    <property type="evidence" value="ECO:0007669"/>
    <property type="project" value="TreeGrafter"/>
</dbReference>
<keyword evidence="8" id="KW-0694">RNA-binding</keyword>
<dbReference type="InterPro" id="IPR012340">
    <property type="entry name" value="NA-bd_OB-fold"/>
</dbReference>
<dbReference type="NCBIfam" id="TIGR02063">
    <property type="entry name" value="RNase_R"/>
    <property type="match status" value="1"/>
</dbReference>
<dbReference type="SUPFAM" id="SSF50249">
    <property type="entry name" value="Nucleic acid-binding proteins"/>
    <property type="match status" value="4"/>
</dbReference>
<evidence type="ECO:0000256" key="7">
    <source>
        <dbReference type="ARBA" id="ARBA00022839"/>
    </source>
</evidence>
<dbReference type="SMART" id="SM00357">
    <property type="entry name" value="CSP"/>
    <property type="match status" value="1"/>
</dbReference>
<dbReference type="InterPro" id="IPR001900">
    <property type="entry name" value="RNase_II/R"/>
</dbReference>
<dbReference type="Gene3D" id="2.40.50.140">
    <property type="entry name" value="Nucleic acid-binding proteins"/>
    <property type="match status" value="2"/>
</dbReference>
<dbReference type="Pfam" id="PF00773">
    <property type="entry name" value="RNB"/>
    <property type="match status" value="1"/>
</dbReference>
<comment type="catalytic activity">
    <reaction evidence="1">
        <text>Exonucleolytic cleavage in the 3'- to 5'-direction to yield nucleoside 5'-phosphates.</text>
        <dbReference type="EC" id="3.1.13.1"/>
    </reaction>
</comment>
<comment type="caution">
    <text evidence="10">The sequence shown here is derived from an EMBL/GenBank/DDBJ whole genome shotgun (WGS) entry which is preliminary data.</text>
</comment>
<evidence type="ECO:0000256" key="4">
    <source>
        <dbReference type="ARBA" id="ARBA00022490"/>
    </source>
</evidence>
<dbReference type="PROSITE" id="PS01175">
    <property type="entry name" value="RIBONUCLEASE_II"/>
    <property type="match status" value="1"/>
</dbReference>
<feature type="domain" description="S1 motif" evidence="9">
    <location>
        <begin position="605"/>
        <end position="685"/>
    </location>
</feature>
<dbReference type="NCBIfam" id="TIGR00358">
    <property type="entry name" value="3_prime_RNase"/>
    <property type="match status" value="1"/>
</dbReference>
<reference evidence="10" key="1">
    <citation type="journal article" date="2015" name="Nature">
        <title>Complex archaea that bridge the gap between prokaryotes and eukaryotes.</title>
        <authorList>
            <person name="Spang A."/>
            <person name="Saw J.H."/>
            <person name="Jorgensen S.L."/>
            <person name="Zaremba-Niedzwiedzka K."/>
            <person name="Martijn J."/>
            <person name="Lind A.E."/>
            <person name="van Eijk R."/>
            <person name="Schleper C."/>
            <person name="Guy L."/>
            <person name="Ettema T.J."/>
        </authorList>
    </citation>
    <scope>NUCLEOTIDE SEQUENCE</scope>
</reference>
<evidence type="ECO:0000259" key="9">
    <source>
        <dbReference type="PROSITE" id="PS50126"/>
    </source>
</evidence>
<dbReference type="CDD" id="cd04471">
    <property type="entry name" value="S1_RNase_R"/>
    <property type="match status" value="1"/>
</dbReference>
<dbReference type="InterPro" id="IPR004476">
    <property type="entry name" value="RNase_II/RNase_R"/>
</dbReference>
<dbReference type="InterPro" id="IPR003029">
    <property type="entry name" value="S1_domain"/>
</dbReference>
<dbReference type="InterPro" id="IPR050180">
    <property type="entry name" value="RNR_Ribonuclease"/>
</dbReference>
<dbReference type="GO" id="GO:0003723">
    <property type="term" value="F:RNA binding"/>
    <property type="evidence" value="ECO:0007669"/>
    <property type="project" value="UniProtKB-KW"/>
</dbReference>
<keyword evidence="5" id="KW-0540">Nuclease</keyword>
<dbReference type="EMBL" id="LAZR01002735">
    <property type="protein sequence ID" value="KKN26241.1"/>
    <property type="molecule type" value="Genomic_DNA"/>
</dbReference>
<dbReference type="PROSITE" id="PS50126">
    <property type="entry name" value="S1"/>
    <property type="match status" value="1"/>
</dbReference>
<evidence type="ECO:0000256" key="8">
    <source>
        <dbReference type="ARBA" id="ARBA00022884"/>
    </source>
</evidence>
<dbReference type="EC" id="3.1.13.1" evidence="3"/>
<dbReference type="Pfam" id="PF00575">
    <property type="entry name" value="S1"/>
    <property type="match status" value="1"/>
</dbReference>
<evidence type="ECO:0000313" key="10">
    <source>
        <dbReference type="EMBL" id="KKN26241.1"/>
    </source>
</evidence>
<evidence type="ECO:0000256" key="5">
    <source>
        <dbReference type="ARBA" id="ARBA00022722"/>
    </source>
</evidence>
<name>A0A0F9RMR8_9ZZZZ</name>
<accession>A0A0F9RMR8</accession>
<dbReference type="GO" id="GO:0008859">
    <property type="term" value="F:exoribonuclease II activity"/>
    <property type="evidence" value="ECO:0007669"/>
    <property type="project" value="UniProtKB-EC"/>
</dbReference>
<comment type="subcellular location">
    <subcellularLocation>
        <location evidence="2">Cytoplasm</location>
    </subcellularLocation>
</comment>
<dbReference type="InterPro" id="IPR011129">
    <property type="entry name" value="CSD"/>
</dbReference>
<keyword evidence="7" id="KW-0269">Exonuclease</keyword>
<dbReference type="Pfam" id="PF08206">
    <property type="entry name" value="OB_RNB"/>
    <property type="match status" value="1"/>
</dbReference>